<reference evidence="1" key="1">
    <citation type="submission" date="2019-11" db="EMBL/GenBank/DDBJ databases">
        <title>Nori genome reveals adaptations in red seaweeds to the harsh intertidal environment.</title>
        <authorList>
            <person name="Wang D."/>
            <person name="Mao Y."/>
        </authorList>
    </citation>
    <scope>NUCLEOTIDE SEQUENCE</scope>
    <source>
        <tissue evidence="1">Gametophyte</tissue>
    </source>
</reference>
<gene>
    <name evidence="1" type="ORF">I4F81_001878</name>
</gene>
<keyword evidence="2" id="KW-1185">Reference proteome</keyword>
<proteinExistence type="predicted"/>
<accession>A0ACC3BP52</accession>
<dbReference type="EMBL" id="CM020618">
    <property type="protein sequence ID" value="KAK1859281.1"/>
    <property type="molecule type" value="Genomic_DNA"/>
</dbReference>
<organism evidence="1 2">
    <name type="scientific">Pyropia yezoensis</name>
    <name type="common">Susabi-nori</name>
    <name type="synonym">Porphyra yezoensis</name>
    <dbReference type="NCBI Taxonomy" id="2788"/>
    <lineage>
        <taxon>Eukaryota</taxon>
        <taxon>Rhodophyta</taxon>
        <taxon>Bangiophyceae</taxon>
        <taxon>Bangiales</taxon>
        <taxon>Bangiaceae</taxon>
        <taxon>Pyropia</taxon>
    </lineage>
</organism>
<protein>
    <submittedName>
        <fullName evidence="1">Uncharacterized protein</fullName>
    </submittedName>
</protein>
<evidence type="ECO:0000313" key="1">
    <source>
        <dbReference type="EMBL" id="KAK1859281.1"/>
    </source>
</evidence>
<sequence>MPRRAARRVSAAKARLAVARDVHPDVLRTFFDVADEAVASFRRLALEAHGLAHDGSGAGPASTRRRVELRNPGRFDLSTAVKDAGLHFLRRAASRASTTRGKLAPSDSAMGAGERATDAEAAASGGASDGGSRAVPAQLPPRSVAVDDEEEGEAGGAGAVRDDAPLARNPQVMTRIGFFLPEKEAGSAPEGDDPAGRVTKSQLVRRRRLGARRGAMEDLNRRVAEEAAKVQHLLLVTNNLAALLRIDVPNVASTGGPSTEVGPVRVSRESDPTTPVITQALSTLAGMSEKLLTSQRSLQTVSDQLAQETRRNEELHDSFARVCAARQRDDDYDSLQGSDESDGRGDGSGGRGGVNEPTAQEPGSR</sequence>
<comment type="caution">
    <text evidence="1">The sequence shown here is derived from an EMBL/GenBank/DDBJ whole genome shotgun (WGS) entry which is preliminary data.</text>
</comment>
<evidence type="ECO:0000313" key="2">
    <source>
        <dbReference type="Proteomes" id="UP000798662"/>
    </source>
</evidence>
<name>A0ACC3BP52_PYRYE</name>
<dbReference type="Proteomes" id="UP000798662">
    <property type="component" value="Chromosome 1"/>
</dbReference>